<organism evidence="2">
    <name type="scientific">Lepeophtheirus salmonis</name>
    <name type="common">Salmon louse</name>
    <name type="synonym">Caligus salmonis</name>
    <dbReference type="NCBI Taxonomy" id="72036"/>
    <lineage>
        <taxon>Eukaryota</taxon>
        <taxon>Metazoa</taxon>
        <taxon>Ecdysozoa</taxon>
        <taxon>Arthropoda</taxon>
        <taxon>Crustacea</taxon>
        <taxon>Multicrustacea</taxon>
        <taxon>Hexanauplia</taxon>
        <taxon>Copepoda</taxon>
        <taxon>Siphonostomatoida</taxon>
        <taxon>Caligidae</taxon>
        <taxon>Lepeophtheirus</taxon>
    </lineage>
</organism>
<reference evidence="2" key="1">
    <citation type="submission" date="2014-05" db="EMBL/GenBank/DDBJ databases">
        <authorList>
            <person name="Chronopoulou M."/>
        </authorList>
    </citation>
    <scope>NUCLEOTIDE SEQUENCE</scope>
    <source>
        <tissue evidence="2">Whole organism</tissue>
    </source>
</reference>
<sequence length="58" mass="6529">MSIGRDTKASRHDLIFLSPTFTAYIIPWTFAIINSILKALLISIIGQYLNVELNYSLA</sequence>
<dbReference type="EMBL" id="HACA01000151">
    <property type="protein sequence ID" value="CDW17512.1"/>
    <property type="molecule type" value="Transcribed_RNA"/>
</dbReference>
<accession>A0A0K2SVS2</accession>
<dbReference type="AlphaFoldDB" id="A0A0K2SVS2"/>
<protein>
    <submittedName>
        <fullName evidence="2">Uncharacterized protein</fullName>
    </submittedName>
</protein>
<feature type="transmembrane region" description="Helical" evidence="1">
    <location>
        <begin position="21"/>
        <end position="49"/>
    </location>
</feature>
<evidence type="ECO:0000313" key="2">
    <source>
        <dbReference type="EMBL" id="CDW17512.1"/>
    </source>
</evidence>
<name>A0A0K2SVS2_LEPSM</name>
<keyword evidence="1" id="KW-0472">Membrane</keyword>
<keyword evidence="1" id="KW-1133">Transmembrane helix</keyword>
<evidence type="ECO:0000256" key="1">
    <source>
        <dbReference type="SAM" id="Phobius"/>
    </source>
</evidence>
<proteinExistence type="predicted"/>
<keyword evidence="1" id="KW-0812">Transmembrane</keyword>